<dbReference type="AlphaFoldDB" id="B6GDR4"/>
<keyword evidence="4" id="KW-1185">Reference proteome</keyword>
<dbReference type="STRING" id="445975.COLSTE_02247"/>
<feature type="transmembrane region" description="Helical" evidence="2">
    <location>
        <begin position="188"/>
        <end position="206"/>
    </location>
</feature>
<feature type="transmembrane region" description="Helical" evidence="2">
    <location>
        <begin position="66"/>
        <end position="85"/>
    </location>
</feature>
<gene>
    <name evidence="3" type="ORF">COLSTE_02247</name>
</gene>
<feature type="transmembrane region" description="Helical" evidence="2">
    <location>
        <begin position="92"/>
        <end position="110"/>
    </location>
</feature>
<name>B6GDR4_9ACTN</name>
<evidence type="ECO:0000313" key="4">
    <source>
        <dbReference type="Proteomes" id="UP000003560"/>
    </source>
</evidence>
<reference evidence="3 4" key="1">
    <citation type="submission" date="2008-10" db="EMBL/GenBank/DDBJ databases">
        <title>Draft genome sequence of Collinsella stercoris (DSM 13279).</title>
        <authorList>
            <person name="Sudarsanam P."/>
            <person name="Ley R."/>
            <person name="Guruge J."/>
            <person name="Turnbaugh P.J."/>
            <person name="Mahowald M."/>
            <person name="Liep D."/>
            <person name="Gordon J."/>
        </authorList>
    </citation>
    <scope>NUCLEOTIDE SEQUENCE [LARGE SCALE GENOMIC DNA]</scope>
    <source>
        <strain evidence="3 4">DSM 13279</strain>
    </source>
</reference>
<keyword evidence="2" id="KW-0812">Transmembrane</keyword>
<dbReference type="InterPro" id="IPR046487">
    <property type="entry name" value="DUF6580"/>
</dbReference>
<proteinExistence type="predicted"/>
<keyword evidence="2" id="KW-0472">Membrane</keyword>
<keyword evidence="2" id="KW-1133">Transmembrane helix</keyword>
<dbReference type="eggNOG" id="COG4720">
    <property type="taxonomic scope" value="Bacteria"/>
</dbReference>
<evidence type="ECO:0000256" key="1">
    <source>
        <dbReference type="SAM" id="MobiDB-lite"/>
    </source>
</evidence>
<dbReference type="HOGENOM" id="CLU_069956_0_0_11"/>
<feature type="transmembrane region" description="Helical" evidence="2">
    <location>
        <begin position="275"/>
        <end position="300"/>
    </location>
</feature>
<evidence type="ECO:0000256" key="2">
    <source>
        <dbReference type="SAM" id="Phobius"/>
    </source>
</evidence>
<feature type="transmembrane region" description="Helical" evidence="2">
    <location>
        <begin position="239"/>
        <end position="263"/>
    </location>
</feature>
<evidence type="ECO:0008006" key="5">
    <source>
        <dbReference type="Google" id="ProtNLM"/>
    </source>
</evidence>
<dbReference type="EMBL" id="ABXJ01000129">
    <property type="protein sequence ID" value="EEA89589.1"/>
    <property type="molecule type" value="Genomic_DNA"/>
</dbReference>
<protein>
    <recommendedName>
        <fullName evidence="5">ECF transporter S component</fullName>
    </recommendedName>
</protein>
<organism evidence="3 4">
    <name type="scientific">Collinsella stercoris DSM 13279</name>
    <dbReference type="NCBI Taxonomy" id="445975"/>
    <lineage>
        <taxon>Bacteria</taxon>
        <taxon>Bacillati</taxon>
        <taxon>Actinomycetota</taxon>
        <taxon>Coriobacteriia</taxon>
        <taxon>Coriobacteriales</taxon>
        <taxon>Coriobacteriaceae</taxon>
        <taxon>Collinsella</taxon>
    </lineage>
</organism>
<feature type="transmembrane region" description="Helical" evidence="2">
    <location>
        <begin position="116"/>
        <end position="140"/>
    </location>
</feature>
<reference evidence="3 4" key="2">
    <citation type="submission" date="2008-10" db="EMBL/GenBank/DDBJ databases">
        <authorList>
            <person name="Fulton L."/>
            <person name="Clifton S."/>
            <person name="Fulton B."/>
            <person name="Xu J."/>
            <person name="Minx P."/>
            <person name="Pepin K.H."/>
            <person name="Johnson M."/>
            <person name="Thiruvilangam P."/>
            <person name="Bhonagiri V."/>
            <person name="Nash W.E."/>
            <person name="Mardis E.R."/>
            <person name="Wilson R.K."/>
        </authorList>
    </citation>
    <scope>NUCLEOTIDE SEQUENCE [LARGE SCALE GENOMIC DNA]</scope>
    <source>
        <strain evidence="3 4">DSM 13279</strain>
    </source>
</reference>
<evidence type="ECO:0000313" key="3">
    <source>
        <dbReference type="EMBL" id="EEA89589.1"/>
    </source>
</evidence>
<dbReference type="Proteomes" id="UP000003560">
    <property type="component" value="Unassembled WGS sequence"/>
</dbReference>
<dbReference type="Gene3D" id="1.10.1760.20">
    <property type="match status" value="1"/>
</dbReference>
<comment type="caution">
    <text evidence="3">The sequence shown here is derived from an EMBL/GenBank/DDBJ whole genome shotgun (WGS) entry which is preliminary data.</text>
</comment>
<feature type="compositionally biased region" description="Basic and acidic residues" evidence="1">
    <location>
        <begin position="1"/>
        <end position="11"/>
    </location>
</feature>
<dbReference type="Pfam" id="PF20221">
    <property type="entry name" value="DUF6580"/>
    <property type="match status" value="1"/>
</dbReference>
<sequence>MRMRIREHSDGGKGLGSGGASRGRFTMAGAAPDPRAASDPGAAPGSRAASDPRTSHDDGRPHGPGGIFEALLLAAVPIAMGVALVAGFAQTALLMMLVVTVVLALFFAGYEASKPALRQIMPTLVLAALAAAGRILFAPIPDFKPVSAIAIIAGGTLGRRSGFMVGALAALASNFFFGQGLWSPWQMYAWGLIGYLGGVLADMGVFPDASAPRGRRVNGKDGGSAPLASRIGRSERVKAVLLVAFGLLSGLLYGVVINAYGVLGFVRPLTVPGAIAYVAASLPFDVVHGVATAVFLLVLYRPWTLRIARVVRKFDVRCR</sequence>
<accession>B6GDR4</accession>
<feature type="compositionally biased region" description="Gly residues" evidence="1">
    <location>
        <begin position="12"/>
        <end position="21"/>
    </location>
</feature>
<feature type="region of interest" description="Disordered" evidence="1">
    <location>
        <begin position="1"/>
        <end position="61"/>
    </location>
</feature>